<reference evidence="1 2" key="1">
    <citation type="submission" date="2018-09" db="EMBL/GenBank/DDBJ databases">
        <title>Discovery and Ecogenomic Context for Candidatus Cryosericales, a Global Caldiserica Order Active in Thawing Permafrost.</title>
        <authorList>
            <person name="Martinez M.A."/>
            <person name="Woodcroft B.J."/>
            <person name="Ignacio Espinoza J.C."/>
            <person name="Zayed A."/>
            <person name="Singleton C.M."/>
            <person name="Boyd J."/>
            <person name="Li Y.-F."/>
            <person name="Purvine S."/>
            <person name="Maughan H."/>
            <person name="Hodgkins S.B."/>
            <person name="Anderson D."/>
            <person name="Sederholm M."/>
            <person name="Temperton B."/>
            <person name="Saleska S.R."/>
            <person name="Tyson G.W."/>
            <person name="Rich V.I."/>
        </authorList>
    </citation>
    <scope>NUCLEOTIDE SEQUENCE [LARGE SCALE GENOMIC DNA]</scope>
    <source>
        <strain evidence="1 2">SMC1</strain>
    </source>
</reference>
<organism evidence="1 2">
    <name type="scientific">Candidatus Cryosericum septentrionale</name>
    <dbReference type="NCBI Taxonomy" id="2290913"/>
    <lineage>
        <taxon>Bacteria</taxon>
        <taxon>Pseudomonadati</taxon>
        <taxon>Caldisericota/Cryosericota group</taxon>
        <taxon>Candidatus Cryosericota</taxon>
        <taxon>Candidatus Cryosericia</taxon>
        <taxon>Candidatus Cryosericales</taxon>
        <taxon>Candidatus Cryosericaceae</taxon>
        <taxon>Candidatus Cryosericum</taxon>
    </lineage>
</organism>
<dbReference type="Proteomes" id="UP000266113">
    <property type="component" value="Unassembled WGS sequence"/>
</dbReference>
<protein>
    <submittedName>
        <fullName evidence="1">Uncharacterized protein</fullName>
    </submittedName>
</protein>
<evidence type="ECO:0000313" key="2">
    <source>
        <dbReference type="Proteomes" id="UP000266113"/>
    </source>
</evidence>
<name>A0A398DTZ7_9BACT</name>
<gene>
    <name evidence="1" type="ORF">SMC1_09760</name>
</gene>
<dbReference type="EMBL" id="QXIY01000047">
    <property type="protein sequence ID" value="RIE15638.1"/>
    <property type="molecule type" value="Genomic_DNA"/>
</dbReference>
<accession>A0A398DTZ7</accession>
<proteinExistence type="predicted"/>
<keyword evidence="2" id="KW-1185">Reference proteome</keyword>
<comment type="caution">
    <text evidence="1">The sequence shown here is derived from an EMBL/GenBank/DDBJ whole genome shotgun (WGS) entry which is preliminary data.</text>
</comment>
<sequence length="62" mass="7352">MYRAALFRPVVHQEVFGMNDGDILELIESRRSIGSFLNREVPRIDSSNMEVNWLRQLMRTRT</sequence>
<evidence type="ECO:0000313" key="1">
    <source>
        <dbReference type="EMBL" id="RIE15638.1"/>
    </source>
</evidence>
<dbReference type="AlphaFoldDB" id="A0A398DTZ7"/>